<dbReference type="AlphaFoldDB" id="A0A1D8NN37"/>
<accession>A0A1D8NN37</accession>
<keyword evidence="1" id="KW-1133">Transmembrane helix</keyword>
<dbReference type="EMBL" id="CP017558">
    <property type="protein sequence ID" value="AOW07055.1"/>
    <property type="molecule type" value="Genomic_DNA"/>
</dbReference>
<protein>
    <submittedName>
        <fullName evidence="2">Uncharacterized protein</fullName>
    </submittedName>
</protein>
<evidence type="ECO:0000256" key="1">
    <source>
        <dbReference type="SAM" id="Phobius"/>
    </source>
</evidence>
<evidence type="ECO:0000313" key="3">
    <source>
        <dbReference type="Proteomes" id="UP000182444"/>
    </source>
</evidence>
<name>A0A1D8NN37_YARLL</name>
<gene>
    <name evidence="2" type="ORF">YALI1_F16348g</name>
</gene>
<organism evidence="2 3">
    <name type="scientific">Yarrowia lipolytica</name>
    <name type="common">Candida lipolytica</name>
    <dbReference type="NCBI Taxonomy" id="4952"/>
    <lineage>
        <taxon>Eukaryota</taxon>
        <taxon>Fungi</taxon>
        <taxon>Dikarya</taxon>
        <taxon>Ascomycota</taxon>
        <taxon>Saccharomycotina</taxon>
        <taxon>Dipodascomycetes</taxon>
        <taxon>Dipodascales</taxon>
        <taxon>Dipodascales incertae sedis</taxon>
        <taxon>Yarrowia</taxon>
    </lineage>
</organism>
<sequence length="110" mass="12197">MSMSSTETSTLFGVAAVTVQGRILYIASTSSTTVSTFSSLRTDQRSAEFFFFFFFYFPLFSSIFLHHRSSIFINQIPHASETWTAFGGLSGGKSLFLTASSALEHLFPPR</sequence>
<dbReference type="RefSeq" id="XP_068139457.1">
    <property type="nucleotide sequence ID" value="XM_068283356.1"/>
</dbReference>
<feature type="transmembrane region" description="Helical" evidence="1">
    <location>
        <begin position="47"/>
        <end position="65"/>
    </location>
</feature>
<proteinExistence type="predicted"/>
<dbReference type="Proteomes" id="UP000182444">
    <property type="component" value="Chromosome 1F"/>
</dbReference>
<reference evidence="2 3" key="1">
    <citation type="journal article" date="2016" name="PLoS ONE">
        <title>Sequence Assembly of Yarrowia lipolytica Strain W29/CLIB89 Shows Transposable Element Diversity.</title>
        <authorList>
            <person name="Magnan C."/>
            <person name="Yu J."/>
            <person name="Chang I."/>
            <person name="Jahn E."/>
            <person name="Kanomata Y."/>
            <person name="Wu J."/>
            <person name="Zeller M."/>
            <person name="Oakes M."/>
            <person name="Baldi P."/>
            <person name="Sandmeyer S."/>
        </authorList>
    </citation>
    <scope>NUCLEOTIDE SEQUENCE [LARGE SCALE GENOMIC DNA]</scope>
    <source>
        <strain evidence="3">CLIB89(W29)</strain>
    </source>
</reference>
<keyword evidence="1" id="KW-0812">Transmembrane</keyword>
<dbReference type="GeneID" id="94583941"/>
<dbReference type="VEuPathDB" id="FungiDB:YALI1_F16348g"/>
<evidence type="ECO:0000313" key="2">
    <source>
        <dbReference type="EMBL" id="AOW07055.1"/>
    </source>
</evidence>
<keyword evidence="1" id="KW-0472">Membrane</keyword>